<dbReference type="Proteomes" id="UP000065797">
    <property type="component" value="Unassembled WGS sequence"/>
</dbReference>
<dbReference type="SUPFAM" id="SSF56024">
    <property type="entry name" value="Phospholipase D/nuclease"/>
    <property type="match status" value="1"/>
</dbReference>
<evidence type="ECO:0000313" key="2">
    <source>
        <dbReference type="EMBL" id="KWU68195.1"/>
    </source>
</evidence>
<reference evidence="2 3" key="1">
    <citation type="submission" date="2016-01" db="EMBL/GenBank/DDBJ databases">
        <authorList>
            <person name="McClelland M."/>
            <person name="Jain A."/>
            <person name="Saraogi P."/>
            <person name="Mendelson R."/>
            <person name="Westerman R."/>
            <person name="SanMiguel P."/>
            <person name="Csonka L."/>
        </authorList>
    </citation>
    <scope>NUCLEOTIDE SEQUENCE [LARGE SCALE GENOMIC DNA]</scope>
    <source>
        <strain evidence="2 3">PE8-15</strain>
    </source>
</reference>
<dbReference type="Gene3D" id="3.30.870.10">
    <property type="entry name" value="Endonuclease Chain A"/>
    <property type="match status" value="1"/>
</dbReference>
<protein>
    <submittedName>
        <fullName evidence="2">ATPase</fullName>
    </submittedName>
</protein>
<dbReference type="EMBL" id="LRPH01000001">
    <property type="protein sequence ID" value="KWU68195.1"/>
    <property type="molecule type" value="Genomic_DNA"/>
</dbReference>
<dbReference type="InterPro" id="IPR001736">
    <property type="entry name" value="PLipase_D/transphosphatidylase"/>
</dbReference>
<dbReference type="RefSeq" id="WP_002150860.1">
    <property type="nucleotide sequence ID" value="NZ_LRPH01000001.1"/>
</dbReference>
<name>A0A109GK33_BACMY</name>
<dbReference type="CDD" id="cd00138">
    <property type="entry name" value="PLDc_SF"/>
    <property type="match status" value="1"/>
</dbReference>
<dbReference type="AlphaFoldDB" id="A0A109GK33"/>
<dbReference type="GO" id="GO:0006793">
    <property type="term" value="P:phosphorus metabolic process"/>
    <property type="evidence" value="ECO:0007669"/>
    <property type="project" value="UniProtKB-ARBA"/>
</dbReference>
<dbReference type="PROSITE" id="PS50035">
    <property type="entry name" value="PLD"/>
    <property type="match status" value="1"/>
</dbReference>
<feature type="domain" description="PLD phosphodiesterase" evidence="1">
    <location>
        <begin position="113"/>
        <end position="139"/>
    </location>
</feature>
<accession>A0A109GK33</accession>
<comment type="caution">
    <text evidence="2">The sequence shown here is derived from an EMBL/GenBank/DDBJ whole genome shotgun (WGS) entry which is preliminary data.</text>
</comment>
<gene>
    <name evidence="2" type="ORF">AWW70_00010</name>
</gene>
<sequence length="377" mass="44442">MKQKVSNVTGEIILSYQENGYQVVLDEFQHAKCINIVTYNINTYERYSVLIKELRKLNKSTKITIILNIPDGSYLKNIKKNKQENNINNVIKKIKNALSVLEHEKFGSLEVYVNLENHAKLIMTDTIAYIGSQNFSDASEGKFELGFLVKDPKVIRDIENNIFAKIKSKSIHCITSEYRATMEEISVKMGNKLQNIREDILTWVGDPPFIPWQEVFFIDDAYFHRERWGEFKEFHSEFEVITEKLIDEYPSEFNKESARETIKHLRKLVKLLVSELDELANFKTNQEESMMWDKFHELDAGENMEEALEDAQYYVENYKEENYREIEDKGKELIKTFDYIKESIQDIETIVDEIKDAMIRKALNQNIERILQDIKKQ</sequence>
<evidence type="ECO:0000313" key="3">
    <source>
        <dbReference type="Proteomes" id="UP000065797"/>
    </source>
</evidence>
<dbReference type="GO" id="GO:0003824">
    <property type="term" value="F:catalytic activity"/>
    <property type="evidence" value="ECO:0007669"/>
    <property type="project" value="InterPro"/>
</dbReference>
<proteinExistence type="predicted"/>
<evidence type="ECO:0000259" key="1">
    <source>
        <dbReference type="PROSITE" id="PS50035"/>
    </source>
</evidence>
<organism evidence="2 3">
    <name type="scientific">Bacillus mycoides</name>
    <dbReference type="NCBI Taxonomy" id="1405"/>
    <lineage>
        <taxon>Bacteria</taxon>
        <taxon>Bacillati</taxon>
        <taxon>Bacillota</taxon>
        <taxon>Bacilli</taxon>
        <taxon>Bacillales</taxon>
        <taxon>Bacillaceae</taxon>
        <taxon>Bacillus</taxon>
        <taxon>Bacillus cereus group</taxon>
    </lineage>
</organism>